<organism evidence="3 4">
    <name type="scientific">Phenylobacterium zucineum (strain HLK1)</name>
    <dbReference type="NCBI Taxonomy" id="450851"/>
    <lineage>
        <taxon>Bacteria</taxon>
        <taxon>Pseudomonadati</taxon>
        <taxon>Pseudomonadota</taxon>
        <taxon>Alphaproteobacteria</taxon>
        <taxon>Caulobacterales</taxon>
        <taxon>Caulobacteraceae</taxon>
        <taxon>Phenylobacterium</taxon>
    </lineage>
</organism>
<feature type="transmembrane region" description="Helical" evidence="2">
    <location>
        <begin position="270"/>
        <end position="289"/>
    </location>
</feature>
<evidence type="ECO:0000313" key="4">
    <source>
        <dbReference type="Proteomes" id="UP000001868"/>
    </source>
</evidence>
<keyword evidence="3" id="KW-0067">ATP-binding</keyword>
<sequence>MPIRLPTFRLKLAASLLLVAGADVLLFDRYPGAGVGVLSLALLAAVVATNPAILHRRLGIFALVAAAWFALLQVERATLLGGLLFALALGVAALAPRAGEGEDALRWTRRLAVAGVKGLFGPILDLRPLRQAAGRRPGPRAPARLAAAALPVAGGAVFLGLFAAANPLIAEAFARLRLPAIEPARLVFWGLAGAVAWTALRPRGLKPRLASRPRRIRDGARPVASTASVAASLVVFNLVFALQNGLDAAFLWSGARLPSDMSHAEYAHRGAYPLVATALLAGAFVLVFLRPGSATSASRPVRALLAAWIAQNLFLLASTALRTLEYVDAYALTRTRIAALLWMGLVAAGLALIAWRLLAGRSGRWLVNANAACAGAVLVLCSLVDLGAVAAAWNVRHAREVGGRGVALDLCYLGRLEGAALVSLAELEQRPLPPDLADRVRWKRQEVRAGMLRRQADWRSWRWRDARRLARDAGLPGALPPPLPGERGCDGRPRPLTPPAKPGT</sequence>
<feature type="transmembrane region" description="Helical" evidence="2">
    <location>
        <begin position="58"/>
        <end position="74"/>
    </location>
</feature>
<dbReference type="InterPro" id="IPR025291">
    <property type="entry name" value="DUF4153"/>
</dbReference>
<feature type="transmembrane region" description="Helical" evidence="2">
    <location>
        <begin position="80"/>
        <end position="99"/>
    </location>
</feature>
<evidence type="ECO:0000256" key="2">
    <source>
        <dbReference type="SAM" id="Phobius"/>
    </source>
</evidence>
<accession>B4RCQ4</accession>
<gene>
    <name evidence="3" type="primary">cydD</name>
    <name evidence="3" type="ordered locus">PHZ_c1830</name>
</gene>
<evidence type="ECO:0000256" key="1">
    <source>
        <dbReference type="SAM" id="MobiDB-lite"/>
    </source>
</evidence>
<feature type="transmembrane region" description="Helical" evidence="2">
    <location>
        <begin position="301"/>
        <end position="320"/>
    </location>
</feature>
<feature type="region of interest" description="Disordered" evidence="1">
    <location>
        <begin position="473"/>
        <end position="504"/>
    </location>
</feature>
<keyword evidence="3" id="KW-0547">Nucleotide-binding</keyword>
<dbReference type="GO" id="GO:0005524">
    <property type="term" value="F:ATP binding"/>
    <property type="evidence" value="ECO:0007669"/>
    <property type="project" value="UniProtKB-KW"/>
</dbReference>
<feature type="compositionally biased region" description="Pro residues" evidence="1">
    <location>
        <begin position="495"/>
        <end position="504"/>
    </location>
</feature>
<keyword evidence="2" id="KW-1133">Transmembrane helix</keyword>
<feature type="transmembrane region" description="Helical" evidence="2">
    <location>
        <begin position="145"/>
        <end position="166"/>
    </location>
</feature>
<dbReference type="Pfam" id="PF13687">
    <property type="entry name" value="DUF4153"/>
    <property type="match status" value="1"/>
</dbReference>
<protein>
    <submittedName>
        <fullName evidence="3">ABC transporter, ATP-binding protein CydD</fullName>
    </submittedName>
</protein>
<reference evidence="3 4" key="1">
    <citation type="journal article" date="2008" name="BMC Genomics">
        <title>Complete genome of Phenylobacterium zucineum - a novel facultative intracellular bacterium isolated from human erythroleukemia cell line K562.</title>
        <authorList>
            <person name="Luo Y."/>
            <person name="Xu X."/>
            <person name="Ding Z."/>
            <person name="Liu Z."/>
            <person name="Zhang B."/>
            <person name="Yan Z."/>
            <person name="Sun J."/>
            <person name="Hu S."/>
            <person name="Hu X."/>
        </authorList>
    </citation>
    <scope>NUCLEOTIDE SEQUENCE [LARGE SCALE GENOMIC DNA]</scope>
    <source>
        <strain evidence="3 4">HLK1</strain>
    </source>
</reference>
<feature type="transmembrane region" description="Helical" evidence="2">
    <location>
        <begin position="223"/>
        <end position="242"/>
    </location>
</feature>
<dbReference type="eggNOG" id="COG2205">
    <property type="taxonomic scope" value="Bacteria"/>
</dbReference>
<keyword evidence="2" id="KW-0472">Membrane</keyword>
<keyword evidence="4" id="KW-1185">Reference proteome</keyword>
<name>B4RCQ4_PHEZH</name>
<dbReference type="OrthoDB" id="7280060at2"/>
<evidence type="ECO:0000313" key="3">
    <source>
        <dbReference type="EMBL" id="ACG78241.1"/>
    </source>
</evidence>
<keyword evidence="2" id="KW-0812">Transmembrane</keyword>
<dbReference type="HOGENOM" id="CLU_530813_0_0_5"/>
<dbReference type="Proteomes" id="UP000001868">
    <property type="component" value="Chromosome"/>
</dbReference>
<dbReference type="STRING" id="450851.PHZ_c1830"/>
<feature type="transmembrane region" description="Helical" evidence="2">
    <location>
        <begin position="371"/>
        <end position="393"/>
    </location>
</feature>
<dbReference type="AlphaFoldDB" id="B4RCQ4"/>
<dbReference type="EMBL" id="CP000747">
    <property type="protein sequence ID" value="ACG78241.1"/>
    <property type="molecule type" value="Genomic_DNA"/>
</dbReference>
<feature type="transmembrane region" description="Helical" evidence="2">
    <location>
        <begin position="340"/>
        <end position="359"/>
    </location>
</feature>
<feature type="transmembrane region" description="Helical" evidence="2">
    <location>
        <begin position="32"/>
        <end position="51"/>
    </location>
</feature>
<dbReference type="KEGG" id="pzu:PHZ_c1830"/>
<proteinExistence type="predicted"/>
<dbReference type="RefSeq" id="WP_012522383.1">
    <property type="nucleotide sequence ID" value="NC_011144.1"/>
</dbReference>
<feature type="transmembrane region" description="Helical" evidence="2">
    <location>
        <begin position="186"/>
        <end position="202"/>
    </location>
</feature>